<organism evidence="5 6">
    <name type="scientific">Odocoileus virginianus</name>
    <name type="common">White-tailed deer</name>
    <dbReference type="NCBI Taxonomy" id="9874"/>
    <lineage>
        <taxon>Eukaryota</taxon>
        <taxon>Metazoa</taxon>
        <taxon>Chordata</taxon>
        <taxon>Craniata</taxon>
        <taxon>Vertebrata</taxon>
        <taxon>Euteleostomi</taxon>
        <taxon>Mammalia</taxon>
        <taxon>Eutheria</taxon>
        <taxon>Laurasiatheria</taxon>
        <taxon>Artiodactyla</taxon>
        <taxon>Ruminantia</taxon>
        <taxon>Pecora</taxon>
        <taxon>Cervidae</taxon>
        <taxon>Odocoileinae</taxon>
        <taxon>Odocoileus</taxon>
    </lineage>
</organism>
<dbReference type="InterPro" id="IPR029036">
    <property type="entry name" value="P5CR_dimer"/>
</dbReference>
<proteinExistence type="inferred from homology"/>
<dbReference type="Gene3D" id="1.10.3730.10">
    <property type="entry name" value="ProC C-terminal domain-like"/>
    <property type="match status" value="1"/>
</dbReference>
<sequence>MAAAAESGGRRVGFVGAGRMAEAIAHGLIQAGKVEPEHVLASAPSDRNLCRFQAMGCQTTHSNLEVLHSCPLVFFATKPHILPAVLVEVAPAVTAEHILVSVAAGVSLSTLEELLPPKARVLRVSPNLPCIVQEGAMVMARGRHAGSYEAQLLRSLLEACGQCEEVPEAQVDIHTGLSGSGVAFVCAFSEALAEGAVKMGMPSGLAHRIAAQTLLVRPCCTARGVCRRGREQPRCFCRRGSTRLSCGLTCARQAAPPSTGSMRWSRVGCGPQP</sequence>
<keyword evidence="5" id="KW-1185">Reference proteome</keyword>
<gene>
    <name evidence="6" type="primary">PYCR3</name>
</gene>
<feature type="domain" description="Pyrroline-5-carboxylate reductase dimerisation" evidence="4">
    <location>
        <begin position="168"/>
        <end position="215"/>
    </location>
</feature>
<dbReference type="PANTHER" id="PTHR11645:SF0">
    <property type="entry name" value="PYRROLINE-5-CARBOXYLATE REDUCTASE 3"/>
    <property type="match status" value="1"/>
</dbReference>
<reference evidence="6" key="1">
    <citation type="submission" date="2025-08" db="UniProtKB">
        <authorList>
            <consortium name="RefSeq"/>
        </authorList>
    </citation>
    <scope>IDENTIFICATION</scope>
    <source>
        <tissue evidence="6">Tongue muscle</tissue>
    </source>
</reference>
<evidence type="ECO:0000313" key="5">
    <source>
        <dbReference type="Proteomes" id="UP001652640"/>
    </source>
</evidence>
<dbReference type="Pfam" id="PF14748">
    <property type="entry name" value="P5CR_dimer"/>
    <property type="match status" value="1"/>
</dbReference>
<dbReference type="Proteomes" id="UP001652640">
    <property type="component" value="Unplaced"/>
</dbReference>
<dbReference type="InterPro" id="IPR028939">
    <property type="entry name" value="P5C_Rdtase_cat_N"/>
</dbReference>
<dbReference type="Gene3D" id="3.40.50.720">
    <property type="entry name" value="NAD(P)-binding Rossmann-like Domain"/>
    <property type="match status" value="1"/>
</dbReference>
<dbReference type="SUPFAM" id="SSF48179">
    <property type="entry name" value="6-phosphogluconate dehydrogenase C-terminal domain-like"/>
    <property type="match status" value="1"/>
</dbReference>
<dbReference type="InterPro" id="IPR008927">
    <property type="entry name" value="6-PGluconate_DH-like_C_sf"/>
</dbReference>
<evidence type="ECO:0000256" key="1">
    <source>
        <dbReference type="ARBA" id="ARBA00005525"/>
    </source>
</evidence>
<evidence type="ECO:0000313" key="6">
    <source>
        <dbReference type="RefSeq" id="XP_070320529.1"/>
    </source>
</evidence>
<accession>A0ABM4HY81</accession>
<comment type="similarity">
    <text evidence="1">Belongs to the pyrroline-5-carboxylate reductase family.</text>
</comment>
<dbReference type="RefSeq" id="XP_070320529.1">
    <property type="nucleotide sequence ID" value="XM_070464428.1"/>
</dbReference>
<dbReference type="GeneID" id="110153040"/>
<evidence type="ECO:0000256" key="2">
    <source>
        <dbReference type="ARBA" id="ARBA00023002"/>
    </source>
</evidence>
<dbReference type="PANTHER" id="PTHR11645">
    <property type="entry name" value="PYRROLINE-5-CARBOXYLATE REDUCTASE"/>
    <property type="match status" value="1"/>
</dbReference>
<evidence type="ECO:0000259" key="4">
    <source>
        <dbReference type="Pfam" id="PF14748"/>
    </source>
</evidence>
<protein>
    <submittedName>
        <fullName evidence="6">Pyrroline-5-carboxylate reductase 3 isoform X2</fullName>
    </submittedName>
</protein>
<feature type="domain" description="Pyrroline-5-carboxylate reductase catalytic N-terminal" evidence="3">
    <location>
        <begin position="11"/>
        <end position="105"/>
    </location>
</feature>
<dbReference type="SUPFAM" id="SSF51735">
    <property type="entry name" value="NAD(P)-binding Rossmann-fold domains"/>
    <property type="match status" value="1"/>
</dbReference>
<name>A0ABM4HY81_ODOVR</name>
<keyword evidence="2" id="KW-0560">Oxidoreductase</keyword>
<dbReference type="InterPro" id="IPR036291">
    <property type="entry name" value="NAD(P)-bd_dom_sf"/>
</dbReference>
<dbReference type="Pfam" id="PF03807">
    <property type="entry name" value="F420_oxidored"/>
    <property type="match status" value="1"/>
</dbReference>
<evidence type="ECO:0000259" key="3">
    <source>
        <dbReference type="Pfam" id="PF03807"/>
    </source>
</evidence>